<evidence type="ECO:0000259" key="2">
    <source>
        <dbReference type="PROSITE" id="PS50030"/>
    </source>
</evidence>
<gene>
    <name evidence="3" type="ORF">HAKA00212_LOCUS1428</name>
</gene>
<dbReference type="PROSITE" id="PS50030">
    <property type="entry name" value="UBA"/>
    <property type="match status" value="1"/>
</dbReference>
<feature type="region of interest" description="Disordered" evidence="1">
    <location>
        <begin position="1"/>
        <end position="93"/>
    </location>
</feature>
<feature type="compositionally biased region" description="Basic and acidic residues" evidence="1">
    <location>
        <begin position="45"/>
        <end position="62"/>
    </location>
</feature>
<dbReference type="InterPro" id="IPR015940">
    <property type="entry name" value="UBA"/>
</dbReference>
<protein>
    <recommendedName>
        <fullName evidence="2">UBA domain-containing protein</fullName>
    </recommendedName>
</protein>
<accession>A0A7S3UR21</accession>
<dbReference type="AlphaFoldDB" id="A0A7S3UR21"/>
<feature type="region of interest" description="Disordered" evidence="1">
    <location>
        <begin position="145"/>
        <end position="164"/>
    </location>
</feature>
<evidence type="ECO:0000313" key="3">
    <source>
        <dbReference type="EMBL" id="CAE0622765.1"/>
    </source>
</evidence>
<name>A0A7S3UR21_HETAK</name>
<proteinExistence type="predicted"/>
<feature type="domain" description="UBA" evidence="2">
    <location>
        <begin position="88"/>
        <end position="128"/>
    </location>
</feature>
<dbReference type="EMBL" id="HBIU01003939">
    <property type="protein sequence ID" value="CAE0622765.1"/>
    <property type="molecule type" value="Transcribed_RNA"/>
</dbReference>
<reference evidence="3" key="1">
    <citation type="submission" date="2021-01" db="EMBL/GenBank/DDBJ databases">
        <authorList>
            <person name="Corre E."/>
            <person name="Pelletier E."/>
            <person name="Niang G."/>
            <person name="Scheremetjew M."/>
            <person name="Finn R."/>
            <person name="Kale V."/>
            <person name="Holt S."/>
            <person name="Cochrane G."/>
            <person name="Meng A."/>
            <person name="Brown T."/>
            <person name="Cohen L."/>
        </authorList>
    </citation>
    <scope>NUCLEOTIDE SEQUENCE</scope>
    <source>
        <strain evidence="3">CCMP3107</strain>
    </source>
</reference>
<dbReference type="Gene3D" id="1.10.8.10">
    <property type="entry name" value="DNA helicase RuvA subunit, C-terminal domain"/>
    <property type="match status" value="1"/>
</dbReference>
<dbReference type="InterPro" id="IPR009060">
    <property type="entry name" value="UBA-like_sf"/>
</dbReference>
<dbReference type="SMART" id="SM00165">
    <property type="entry name" value="UBA"/>
    <property type="match status" value="1"/>
</dbReference>
<sequence length="182" mass="19601">MAESLKYNSKVDSRRMPPTWMVGSSPPQQDHINADWQPHSSKQLKKGDVLLDQAHDVQKDRGSAGLPTPPELQQGKGGQQPPPTKEGRADPAAVEQMAQLGFVREWAALALARCSGQVEEAVDFCLANEATMGVLLAEKEEIDSRSSSGTLAGVPSHRHPPSSLLLLCEGGKEEEAETEEPA</sequence>
<dbReference type="SUPFAM" id="SSF46934">
    <property type="entry name" value="UBA-like"/>
    <property type="match status" value="1"/>
</dbReference>
<organism evidence="3">
    <name type="scientific">Heterosigma akashiwo</name>
    <name type="common">Chromophytic alga</name>
    <name type="synonym">Heterosigma carterae</name>
    <dbReference type="NCBI Taxonomy" id="2829"/>
    <lineage>
        <taxon>Eukaryota</taxon>
        <taxon>Sar</taxon>
        <taxon>Stramenopiles</taxon>
        <taxon>Ochrophyta</taxon>
        <taxon>Raphidophyceae</taxon>
        <taxon>Chattonellales</taxon>
        <taxon>Chattonellaceae</taxon>
        <taxon>Heterosigma</taxon>
    </lineage>
</organism>
<evidence type="ECO:0000256" key="1">
    <source>
        <dbReference type="SAM" id="MobiDB-lite"/>
    </source>
</evidence>